<feature type="region of interest" description="Disordered" evidence="1">
    <location>
        <begin position="87"/>
        <end position="117"/>
    </location>
</feature>
<sequence length="117" mass="12606">MAPQVVASNSVHEIDAPWSPTADAPATPPPETPPTPCPHTFRTNDGTLHGFFASMFLYSAGPFCCCTRQRRCMQCGAVLDAENRAIERSYSDSDTDESHGNMPGDAPSETTPILPRP</sequence>
<feature type="region of interest" description="Disordered" evidence="1">
    <location>
        <begin position="1"/>
        <end position="41"/>
    </location>
</feature>
<gene>
    <name evidence="2" type="ORF">SDRG_11347</name>
</gene>
<accession>T0Q8B6</accession>
<dbReference type="OMA" id="HEIDAPW"/>
<feature type="compositionally biased region" description="Low complexity" evidence="1">
    <location>
        <begin position="16"/>
        <end position="25"/>
    </location>
</feature>
<feature type="compositionally biased region" description="Pro residues" evidence="1">
    <location>
        <begin position="26"/>
        <end position="37"/>
    </location>
</feature>
<protein>
    <submittedName>
        <fullName evidence="2">Uncharacterized protein</fullName>
    </submittedName>
</protein>
<evidence type="ECO:0000313" key="3">
    <source>
        <dbReference type="Proteomes" id="UP000030762"/>
    </source>
</evidence>
<dbReference type="GeneID" id="19952074"/>
<dbReference type="OrthoDB" id="10423055at2759"/>
<name>T0Q8B6_SAPDV</name>
<feature type="compositionally biased region" description="Basic and acidic residues" evidence="1">
    <location>
        <begin position="87"/>
        <end position="99"/>
    </location>
</feature>
<organism evidence="2 3">
    <name type="scientific">Saprolegnia diclina (strain VS20)</name>
    <dbReference type="NCBI Taxonomy" id="1156394"/>
    <lineage>
        <taxon>Eukaryota</taxon>
        <taxon>Sar</taxon>
        <taxon>Stramenopiles</taxon>
        <taxon>Oomycota</taxon>
        <taxon>Saprolegniomycetes</taxon>
        <taxon>Saprolegniales</taxon>
        <taxon>Saprolegniaceae</taxon>
        <taxon>Saprolegnia</taxon>
    </lineage>
</organism>
<reference evidence="2 3" key="1">
    <citation type="submission" date="2012-04" db="EMBL/GenBank/DDBJ databases">
        <title>The Genome Sequence of Saprolegnia declina VS20.</title>
        <authorList>
            <consortium name="The Broad Institute Genome Sequencing Platform"/>
            <person name="Russ C."/>
            <person name="Nusbaum C."/>
            <person name="Tyler B."/>
            <person name="van West P."/>
            <person name="Dieguez-Uribeondo J."/>
            <person name="de Bruijn I."/>
            <person name="Tripathy S."/>
            <person name="Jiang R."/>
            <person name="Young S.K."/>
            <person name="Zeng Q."/>
            <person name="Gargeya S."/>
            <person name="Fitzgerald M."/>
            <person name="Haas B."/>
            <person name="Abouelleil A."/>
            <person name="Alvarado L."/>
            <person name="Arachchi H.M."/>
            <person name="Berlin A."/>
            <person name="Chapman S.B."/>
            <person name="Goldberg J."/>
            <person name="Griggs A."/>
            <person name="Gujja S."/>
            <person name="Hansen M."/>
            <person name="Howarth C."/>
            <person name="Imamovic A."/>
            <person name="Larimer J."/>
            <person name="McCowen C."/>
            <person name="Montmayeur A."/>
            <person name="Murphy C."/>
            <person name="Neiman D."/>
            <person name="Pearson M."/>
            <person name="Priest M."/>
            <person name="Roberts A."/>
            <person name="Saif S."/>
            <person name="Shea T."/>
            <person name="Sisk P."/>
            <person name="Sykes S."/>
            <person name="Wortman J."/>
            <person name="Nusbaum C."/>
            <person name="Birren B."/>
        </authorList>
    </citation>
    <scope>NUCLEOTIDE SEQUENCE [LARGE SCALE GENOMIC DNA]</scope>
    <source>
        <strain evidence="2 3">VS20</strain>
    </source>
</reference>
<evidence type="ECO:0000313" key="2">
    <source>
        <dbReference type="EMBL" id="EQC30866.1"/>
    </source>
</evidence>
<evidence type="ECO:0000256" key="1">
    <source>
        <dbReference type="SAM" id="MobiDB-lite"/>
    </source>
</evidence>
<dbReference type="Proteomes" id="UP000030762">
    <property type="component" value="Unassembled WGS sequence"/>
</dbReference>
<dbReference type="AlphaFoldDB" id="T0Q8B6"/>
<dbReference type="EMBL" id="JH767172">
    <property type="protein sequence ID" value="EQC30866.1"/>
    <property type="molecule type" value="Genomic_DNA"/>
</dbReference>
<dbReference type="VEuPathDB" id="FungiDB:SDRG_11347"/>
<proteinExistence type="predicted"/>
<feature type="compositionally biased region" description="Polar residues" evidence="1">
    <location>
        <begin position="1"/>
        <end position="11"/>
    </location>
</feature>
<dbReference type="RefSeq" id="XP_008615604.1">
    <property type="nucleotide sequence ID" value="XM_008617382.1"/>
</dbReference>
<dbReference type="InParanoid" id="T0Q8B6"/>
<keyword evidence="3" id="KW-1185">Reference proteome</keyword>